<organism evidence="1 2">
    <name type="scientific">Collybiopsis luxurians FD-317 M1</name>
    <dbReference type="NCBI Taxonomy" id="944289"/>
    <lineage>
        <taxon>Eukaryota</taxon>
        <taxon>Fungi</taxon>
        <taxon>Dikarya</taxon>
        <taxon>Basidiomycota</taxon>
        <taxon>Agaricomycotina</taxon>
        <taxon>Agaricomycetes</taxon>
        <taxon>Agaricomycetidae</taxon>
        <taxon>Agaricales</taxon>
        <taxon>Marasmiineae</taxon>
        <taxon>Omphalotaceae</taxon>
        <taxon>Collybiopsis</taxon>
        <taxon>Collybiopsis luxurians</taxon>
    </lineage>
</organism>
<evidence type="ECO:0000313" key="2">
    <source>
        <dbReference type="Proteomes" id="UP000053593"/>
    </source>
</evidence>
<dbReference type="Gene3D" id="3.40.50.300">
    <property type="entry name" value="P-loop containing nucleotide triphosphate hydrolases"/>
    <property type="match status" value="1"/>
</dbReference>
<accession>A0A0D0CUR5</accession>
<dbReference type="AlphaFoldDB" id="A0A0D0CUR5"/>
<dbReference type="InterPro" id="IPR027417">
    <property type="entry name" value="P-loop_NTPase"/>
</dbReference>
<gene>
    <name evidence="1" type="ORF">GYMLUDRAFT_464659</name>
</gene>
<keyword evidence="2" id="KW-1185">Reference proteome</keyword>
<dbReference type="EMBL" id="KN834764">
    <property type="protein sequence ID" value="KIK63317.1"/>
    <property type="molecule type" value="Genomic_DNA"/>
</dbReference>
<name>A0A0D0CUR5_9AGAR</name>
<dbReference type="Proteomes" id="UP000053593">
    <property type="component" value="Unassembled WGS sequence"/>
</dbReference>
<proteinExistence type="predicted"/>
<evidence type="ECO:0000313" key="1">
    <source>
        <dbReference type="EMBL" id="KIK63317.1"/>
    </source>
</evidence>
<reference evidence="1 2" key="1">
    <citation type="submission" date="2014-04" db="EMBL/GenBank/DDBJ databases">
        <title>Evolutionary Origins and Diversification of the Mycorrhizal Mutualists.</title>
        <authorList>
            <consortium name="DOE Joint Genome Institute"/>
            <consortium name="Mycorrhizal Genomics Consortium"/>
            <person name="Kohler A."/>
            <person name="Kuo A."/>
            <person name="Nagy L.G."/>
            <person name="Floudas D."/>
            <person name="Copeland A."/>
            <person name="Barry K.W."/>
            <person name="Cichocki N."/>
            <person name="Veneault-Fourrey C."/>
            <person name="LaButti K."/>
            <person name="Lindquist E.A."/>
            <person name="Lipzen A."/>
            <person name="Lundell T."/>
            <person name="Morin E."/>
            <person name="Murat C."/>
            <person name="Riley R."/>
            <person name="Ohm R."/>
            <person name="Sun H."/>
            <person name="Tunlid A."/>
            <person name="Henrissat B."/>
            <person name="Grigoriev I.V."/>
            <person name="Hibbett D.S."/>
            <person name="Martin F."/>
        </authorList>
    </citation>
    <scope>NUCLEOTIDE SEQUENCE [LARGE SCALE GENOMIC DNA]</scope>
    <source>
        <strain evidence="1 2">FD-317 M1</strain>
    </source>
</reference>
<dbReference type="OrthoDB" id="3258722at2759"/>
<protein>
    <submittedName>
        <fullName evidence="1">Uncharacterized protein</fullName>
    </submittedName>
</protein>
<dbReference type="HOGENOM" id="CLU_135743_0_0_1"/>
<sequence length="126" mass="13645">MKKLLLLRKHKPKKDSALGSVSILSGSSNVRIDGSPTFNAAGRDVILHQYHGKPMDSGKPELVPPSQVLMCPSPTQYFVGRQDILDQLVRIFSVPAVQQKVVPLVASGGAGKTQVVFQFVAQNHSK</sequence>